<organism evidence="7 8">
    <name type="scientific">Alteribacillus iranensis</name>
    <dbReference type="NCBI Taxonomy" id="930128"/>
    <lineage>
        <taxon>Bacteria</taxon>
        <taxon>Bacillati</taxon>
        <taxon>Bacillota</taxon>
        <taxon>Bacilli</taxon>
        <taxon>Bacillales</taxon>
        <taxon>Bacillaceae</taxon>
        <taxon>Alteribacillus</taxon>
    </lineage>
</organism>
<feature type="compositionally biased region" description="Basic and acidic residues" evidence="5">
    <location>
        <begin position="143"/>
        <end position="154"/>
    </location>
</feature>
<dbReference type="PANTHER" id="PTHR33823">
    <property type="entry name" value="RNA POLYMERASE-BINDING TRANSCRIPTION FACTOR DKSA-RELATED"/>
    <property type="match status" value="1"/>
</dbReference>
<dbReference type="STRING" id="930128.SAMN05192532_103124"/>
<evidence type="ECO:0000256" key="5">
    <source>
        <dbReference type="SAM" id="MobiDB-lite"/>
    </source>
</evidence>
<evidence type="ECO:0000256" key="4">
    <source>
        <dbReference type="PROSITE-ProRule" id="PRU00510"/>
    </source>
</evidence>
<accession>A0A1I2CPU4</accession>
<dbReference type="EMBL" id="FONT01000003">
    <property type="protein sequence ID" value="SFE70175.1"/>
    <property type="molecule type" value="Genomic_DNA"/>
</dbReference>
<protein>
    <submittedName>
        <fullName evidence="7">Regulatory protein, yteA family</fullName>
    </submittedName>
</protein>
<keyword evidence="2" id="KW-0863">Zinc-finger</keyword>
<feature type="domain" description="Zinc finger DksA/TraR C4-type" evidence="6">
    <location>
        <begin position="88"/>
        <end position="115"/>
    </location>
</feature>
<evidence type="ECO:0000256" key="1">
    <source>
        <dbReference type="ARBA" id="ARBA00022723"/>
    </source>
</evidence>
<dbReference type="SUPFAM" id="SSF109635">
    <property type="entry name" value="DnaK suppressor protein DksA, alpha-hairpin domain"/>
    <property type="match status" value="1"/>
</dbReference>
<dbReference type="Proteomes" id="UP000199516">
    <property type="component" value="Unassembled WGS sequence"/>
</dbReference>
<sequence>MLTQSQINELKEMLLDRKREYQNQLSGEENNTENNQRAEGIGEISNIDNHPGDEATELFEREKDTALNNLSREKLDQIENALQAMDEGTYGICEVGGEEIPFERLQAVPETRRCVKHAEDEAISNGRAVEEDVLQSSVHTKNRREEVIFDREDSWDTVSEYGSSQTPSDVPESMKEYGTEGDTREHPGKSDEVEDKPVADLEGKDTGLTAERKEHNDGSRNRYEDS</sequence>
<dbReference type="AlphaFoldDB" id="A0A1I2CPU4"/>
<feature type="region of interest" description="Disordered" evidence="5">
    <location>
        <begin position="133"/>
        <end position="226"/>
    </location>
</feature>
<dbReference type="Gene3D" id="1.20.120.910">
    <property type="entry name" value="DksA, coiled-coil domain"/>
    <property type="match status" value="1"/>
</dbReference>
<feature type="compositionally biased region" description="Basic and acidic residues" evidence="5">
    <location>
        <begin position="172"/>
        <end position="226"/>
    </location>
</feature>
<dbReference type="InterPro" id="IPR000962">
    <property type="entry name" value="Znf_DskA_TraR"/>
</dbReference>
<dbReference type="PANTHER" id="PTHR33823:SF4">
    <property type="entry name" value="GENERAL STRESS PROTEIN 16O"/>
    <property type="match status" value="1"/>
</dbReference>
<reference evidence="7 8" key="1">
    <citation type="submission" date="2016-10" db="EMBL/GenBank/DDBJ databases">
        <authorList>
            <person name="de Groot N.N."/>
        </authorList>
    </citation>
    <scope>NUCLEOTIDE SEQUENCE [LARGE SCALE GENOMIC DNA]</scope>
    <source>
        <strain evidence="7 8">DSM 23995</strain>
    </source>
</reference>
<keyword evidence="8" id="KW-1185">Reference proteome</keyword>
<gene>
    <name evidence="7" type="ORF">SAMN05192532_103124</name>
</gene>
<evidence type="ECO:0000313" key="8">
    <source>
        <dbReference type="Proteomes" id="UP000199516"/>
    </source>
</evidence>
<proteinExistence type="predicted"/>
<dbReference type="OrthoDB" id="9811543at2"/>
<dbReference type="NCBIfam" id="TIGR02890">
    <property type="entry name" value="bacill_yteA"/>
    <property type="match status" value="1"/>
</dbReference>
<dbReference type="InterPro" id="IPR037187">
    <property type="entry name" value="DnaK_N"/>
</dbReference>
<evidence type="ECO:0000313" key="7">
    <source>
        <dbReference type="EMBL" id="SFE70175.1"/>
    </source>
</evidence>
<feature type="compositionally biased region" description="Polar residues" evidence="5">
    <location>
        <begin position="22"/>
        <end position="37"/>
    </location>
</feature>
<dbReference type="GO" id="GO:0008270">
    <property type="term" value="F:zinc ion binding"/>
    <property type="evidence" value="ECO:0007669"/>
    <property type="project" value="UniProtKB-KW"/>
</dbReference>
<name>A0A1I2CPU4_9BACI</name>
<keyword evidence="3" id="KW-0862">Zinc</keyword>
<feature type="compositionally biased region" description="Polar residues" evidence="5">
    <location>
        <begin position="156"/>
        <end position="168"/>
    </location>
</feature>
<keyword evidence="1" id="KW-0479">Metal-binding</keyword>
<dbReference type="SUPFAM" id="SSF57716">
    <property type="entry name" value="Glucocorticoid receptor-like (DNA-binding domain)"/>
    <property type="match status" value="1"/>
</dbReference>
<feature type="zinc finger region" description="dksA C4-type" evidence="4">
    <location>
        <begin position="93"/>
        <end position="117"/>
    </location>
</feature>
<evidence type="ECO:0000256" key="2">
    <source>
        <dbReference type="ARBA" id="ARBA00022771"/>
    </source>
</evidence>
<feature type="region of interest" description="Disordered" evidence="5">
    <location>
        <begin position="18"/>
        <end position="52"/>
    </location>
</feature>
<dbReference type="PROSITE" id="PS51128">
    <property type="entry name" value="ZF_DKSA_2"/>
    <property type="match status" value="1"/>
</dbReference>
<dbReference type="RefSeq" id="WP_091660189.1">
    <property type="nucleotide sequence ID" value="NZ_FONT01000003.1"/>
</dbReference>
<dbReference type="Pfam" id="PF01258">
    <property type="entry name" value="zf-dskA_traR"/>
    <property type="match status" value="1"/>
</dbReference>
<evidence type="ECO:0000256" key="3">
    <source>
        <dbReference type="ARBA" id="ARBA00022833"/>
    </source>
</evidence>
<evidence type="ECO:0000259" key="6">
    <source>
        <dbReference type="Pfam" id="PF01258"/>
    </source>
</evidence>
<dbReference type="InterPro" id="IPR014240">
    <property type="entry name" value="YteA"/>
</dbReference>